<evidence type="ECO:0000313" key="12">
    <source>
        <dbReference type="EMBL" id="RGL09906.1"/>
    </source>
</evidence>
<dbReference type="InterPro" id="IPR017871">
    <property type="entry name" value="ABC_transporter-like_CS"/>
</dbReference>
<dbReference type="SMART" id="SM00382">
    <property type="entry name" value="AAA"/>
    <property type="match status" value="1"/>
</dbReference>
<dbReference type="FunFam" id="3.40.50.300:FF:000854">
    <property type="entry name" value="Multidrug ABC transporter ATP-binding protein"/>
    <property type="match status" value="1"/>
</dbReference>
<keyword evidence="5" id="KW-0547">Nucleotide-binding</keyword>
<evidence type="ECO:0000256" key="5">
    <source>
        <dbReference type="ARBA" id="ARBA00022741"/>
    </source>
</evidence>
<comment type="caution">
    <text evidence="12">The sequence shown here is derived from an EMBL/GenBank/DDBJ whole genome shotgun (WGS) entry which is preliminary data.</text>
</comment>
<dbReference type="InterPro" id="IPR039421">
    <property type="entry name" value="Type_1_exporter"/>
</dbReference>
<dbReference type="InterPro" id="IPR036640">
    <property type="entry name" value="ABC1_TM_sf"/>
</dbReference>
<keyword evidence="3" id="KW-1003">Cell membrane</keyword>
<reference evidence="12 13" key="1">
    <citation type="submission" date="2018-08" db="EMBL/GenBank/DDBJ databases">
        <title>A genome reference for cultivated species of the human gut microbiota.</title>
        <authorList>
            <person name="Zou Y."/>
            <person name="Xue W."/>
            <person name="Luo G."/>
        </authorList>
    </citation>
    <scope>NUCLEOTIDE SEQUENCE [LARGE SCALE GENOMIC DNA]</scope>
    <source>
        <strain evidence="12 13">TF08-14</strain>
    </source>
</reference>
<feature type="domain" description="ABC transmembrane type-1" evidence="11">
    <location>
        <begin position="17"/>
        <end position="299"/>
    </location>
</feature>
<feature type="transmembrane region" description="Helical" evidence="9">
    <location>
        <begin position="279"/>
        <end position="298"/>
    </location>
</feature>
<dbReference type="GO" id="GO:0005886">
    <property type="term" value="C:plasma membrane"/>
    <property type="evidence" value="ECO:0007669"/>
    <property type="project" value="UniProtKB-SubCell"/>
</dbReference>
<dbReference type="RefSeq" id="WP_117679740.1">
    <property type="nucleotide sequence ID" value="NZ_QSRJ01000007.1"/>
</dbReference>
<evidence type="ECO:0000256" key="3">
    <source>
        <dbReference type="ARBA" id="ARBA00022475"/>
    </source>
</evidence>
<feature type="transmembrane region" description="Helical" evidence="9">
    <location>
        <begin position="239"/>
        <end position="259"/>
    </location>
</feature>
<dbReference type="InterPro" id="IPR003439">
    <property type="entry name" value="ABC_transporter-like_ATP-bd"/>
</dbReference>
<dbReference type="GO" id="GO:0005524">
    <property type="term" value="F:ATP binding"/>
    <property type="evidence" value="ECO:0007669"/>
    <property type="project" value="UniProtKB-KW"/>
</dbReference>
<dbReference type="GO" id="GO:0016887">
    <property type="term" value="F:ATP hydrolysis activity"/>
    <property type="evidence" value="ECO:0007669"/>
    <property type="project" value="InterPro"/>
</dbReference>
<dbReference type="PROSITE" id="PS00211">
    <property type="entry name" value="ABC_TRANSPORTER_1"/>
    <property type="match status" value="1"/>
</dbReference>
<dbReference type="InterPro" id="IPR003593">
    <property type="entry name" value="AAA+_ATPase"/>
</dbReference>
<evidence type="ECO:0000256" key="9">
    <source>
        <dbReference type="SAM" id="Phobius"/>
    </source>
</evidence>
<dbReference type="GO" id="GO:0015421">
    <property type="term" value="F:ABC-type oligopeptide transporter activity"/>
    <property type="evidence" value="ECO:0007669"/>
    <property type="project" value="TreeGrafter"/>
</dbReference>
<feature type="transmembrane region" description="Helical" evidence="9">
    <location>
        <begin position="135"/>
        <end position="152"/>
    </location>
</feature>
<evidence type="ECO:0000256" key="7">
    <source>
        <dbReference type="ARBA" id="ARBA00022989"/>
    </source>
</evidence>
<feature type="transmembrane region" description="Helical" evidence="9">
    <location>
        <begin position="21"/>
        <end position="41"/>
    </location>
</feature>
<protein>
    <submittedName>
        <fullName evidence="12">ABC transporter ATP-binding protein</fullName>
    </submittedName>
</protein>
<dbReference type="Gene3D" id="1.20.1560.10">
    <property type="entry name" value="ABC transporter type 1, transmembrane domain"/>
    <property type="match status" value="1"/>
</dbReference>
<proteinExistence type="predicted"/>
<dbReference type="InterPro" id="IPR027417">
    <property type="entry name" value="P-loop_NTPase"/>
</dbReference>
<feature type="domain" description="ABC transporter" evidence="10">
    <location>
        <begin position="340"/>
        <end position="587"/>
    </location>
</feature>
<feature type="transmembrane region" description="Helical" evidence="9">
    <location>
        <begin position="158"/>
        <end position="176"/>
    </location>
</feature>
<dbReference type="CDD" id="cd18548">
    <property type="entry name" value="ABC_6TM_Tm287_like"/>
    <property type="match status" value="1"/>
</dbReference>
<keyword evidence="7 9" id="KW-1133">Transmembrane helix</keyword>
<evidence type="ECO:0000256" key="1">
    <source>
        <dbReference type="ARBA" id="ARBA00004651"/>
    </source>
</evidence>
<dbReference type="SUPFAM" id="SSF90123">
    <property type="entry name" value="ABC transporter transmembrane region"/>
    <property type="match status" value="1"/>
</dbReference>
<dbReference type="PROSITE" id="PS50893">
    <property type="entry name" value="ABC_TRANSPORTER_2"/>
    <property type="match status" value="1"/>
</dbReference>
<dbReference type="PROSITE" id="PS50929">
    <property type="entry name" value="ABC_TM1F"/>
    <property type="match status" value="1"/>
</dbReference>
<dbReference type="Proteomes" id="UP000260943">
    <property type="component" value="Unassembled WGS sequence"/>
</dbReference>
<dbReference type="PANTHER" id="PTHR43394:SF1">
    <property type="entry name" value="ATP-BINDING CASSETTE SUB-FAMILY B MEMBER 10, MITOCHONDRIAL"/>
    <property type="match status" value="1"/>
</dbReference>
<evidence type="ECO:0000256" key="6">
    <source>
        <dbReference type="ARBA" id="ARBA00022840"/>
    </source>
</evidence>
<dbReference type="PANTHER" id="PTHR43394">
    <property type="entry name" value="ATP-DEPENDENT PERMEASE MDL1, MITOCHONDRIAL"/>
    <property type="match status" value="1"/>
</dbReference>
<evidence type="ECO:0000256" key="2">
    <source>
        <dbReference type="ARBA" id="ARBA00022448"/>
    </source>
</evidence>
<keyword evidence="8 9" id="KW-0472">Membrane</keyword>
<dbReference type="InterPro" id="IPR011527">
    <property type="entry name" value="ABC1_TM_dom"/>
</dbReference>
<keyword evidence="2" id="KW-0813">Transport</keyword>
<comment type="subcellular location">
    <subcellularLocation>
        <location evidence="1">Cell membrane</location>
        <topology evidence="1">Multi-pass membrane protein</topology>
    </subcellularLocation>
</comment>
<dbReference type="AlphaFoldDB" id="A0A3E4QRV2"/>
<evidence type="ECO:0000256" key="8">
    <source>
        <dbReference type="ARBA" id="ARBA00023136"/>
    </source>
</evidence>
<evidence type="ECO:0000259" key="10">
    <source>
        <dbReference type="PROSITE" id="PS50893"/>
    </source>
</evidence>
<dbReference type="SUPFAM" id="SSF52540">
    <property type="entry name" value="P-loop containing nucleoside triphosphate hydrolases"/>
    <property type="match status" value="1"/>
</dbReference>
<evidence type="ECO:0000256" key="4">
    <source>
        <dbReference type="ARBA" id="ARBA00022692"/>
    </source>
</evidence>
<dbReference type="EMBL" id="QSRJ01000007">
    <property type="protein sequence ID" value="RGL09906.1"/>
    <property type="molecule type" value="Genomic_DNA"/>
</dbReference>
<dbReference type="Gene3D" id="3.40.50.300">
    <property type="entry name" value="P-loop containing nucleotide triphosphate hydrolases"/>
    <property type="match status" value="1"/>
</dbReference>
<keyword evidence="4 9" id="KW-0812">Transmembrane</keyword>
<organism evidence="12 13">
    <name type="scientific">Collinsella tanakaei</name>
    <dbReference type="NCBI Taxonomy" id="626935"/>
    <lineage>
        <taxon>Bacteria</taxon>
        <taxon>Bacillati</taxon>
        <taxon>Actinomycetota</taxon>
        <taxon>Coriobacteriia</taxon>
        <taxon>Coriobacteriales</taxon>
        <taxon>Coriobacteriaceae</taxon>
        <taxon>Collinsella</taxon>
    </lineage>
</organism>
<gene>
    <name evidence="12" type="ORF">DXC81_06755</name>
</gene>
<accession>A0A3E4QRV2</accession>
<feature type="transmembrane region" description="Helical" evidence="9">
    <location>
        <begin position="53"/>
        <end position="74"/>
    </location>
</feature>
<evidence type="ECO:0000313" key="13">
    <source>
        <dbReference type="Proteomes" id="UP000260943"/>
    </source>
</evidence>
<dbReference type="Pfam" id="PF00005">
    <property type="entry name" value="ABC_tran"/>
    <property type="match status" value="1"/>
</dbReference>
<evidence type="ECO:0000259" key="11">
    <source>
        <dbReference type="PROSITE" id="PS50929"/>
    </source>
</evidence>
<name>A0A3E4QRV2_9ACTN</name>
<dbReference type="Pfam" id="PF00664">
    <property type="entry name" value="ABC_membrane"/>
    <property type="match status" value="1"/>
</dbReference>
<sequence>MLNLLRRFSGAYRRYFIIGPLAKLVEACFDLITPLVVASMIDNGVGARDMDSVVRHGLVLVAMAVVGISVTLVCQKVAALTSQGMGTDMRRELYAHINRLSFADLDRFGTPSLITRITNDVNQVQLAIAMTIRMLIRWPFLAVGSMAAALLIDVRLGLIFLVTTPLIAVVFWLVMAKSVPYFKSMQAKLDHVGLVQREGLSGVRVIRAFSREQHERERFAAAAADQAQTAIAVGKLSSVLNPVTFLVMNLGVCAILWSGGAAVNVGDLTQGQVIAFVNYMTQTLLSIVYVANMVVIFTKASASASRINQVLACEPSITDTASAPVALPACALEAAAVSTLRFDHVGFRYGSASADALDDITLQLPVGGTLGIIGGTGSGKSTLVSLLPRLYDVARGGVEVFGTDVRAWPLHQLRGVIGMVPQTAQLVSGTVRSNLCWRKANADDRELWRALEVAQAADFVRALEAGLDAPVEAGGKNFSGGQRQRLTIARALVGDPKILVLDDSSSALDLQTDARLRRALRELAASSAKDPRPDAPVPLTTVIVSQRVSSVRDADLICVMRRGRAVGLGTHAQLLSTCDVYREICESQLEREEVA</sequence>
<keyword evidence="6 12" id="KW-0067">ATP-binding</keyword>